<feature type="region of interest" description="Disordered" evidence="6">
    <location>
        <begin position="134"/>
        <end position="170"/>
    </location>
</feature>
<organism evidence="8 9">
    <name type="scientific">Pseudonocardia acidicola</name>
    <dbReference type="NCBI Taxonomy" id="2724939"/>
    <lineage>
        <taxon>Bacteria</taxon>
        <taxon>Bacillati</taxon>
        <taxon>Actinomycetota</taxon>
        <taxon>Actinomycetes</taxon>
        <taxon>Pseudonocardiales</taxon>
        <taxon>Pseudonocardiaceae</taxon>
        <taxon>Pseudonocardia</taxon>
    </lineage>
</organism>
<feature type="compositionally biased region" description="Basic and acidic residues" evidence="6">
    <location>
        <begin position="151"/>
        <end position="170"/>
    </location>
</feature>
<sequence>MIATVRASCLAVAHRPVRLAEAFYAHLFEMAPQLRAMFPPDLTGQMQKMSDTLLGAIAQLDTADTTELEAALRQLGADHRTRFRVESEHYKYIGHALTRAVRDVSGQGYSGSLSSAWIAVYQWVATHMTAGAQAAESEASTENPSTIALPHPREAREDDLEPASRPHDPA</sequence>
<keyword evidence="1 5" id="KW-0349">Heme</keyword>
<dbReference type="SUPFAM" id="SSF46458">
    <property type="entry name" value="Globin-like"/>
    <property type="match status" value="1"/>
</dbReference>
<dbReference type="InterPro" id="IPR009050">
    <property type="entry name" value="Globin-like_sf"/>
</dbReference>
<reference evidence="8 9" key="1">
    <citation type="submission" date="2020-04" db="EMBL/GenBank/DDBJ databases">
        <authorList>
            <person name="Klaysubun C."/>
            <person name="Duangmal K."/>
            <person name="Lipun K."/>
        </authorList>
    </citation>
    <scope>NUCLEOTIDE SEQUENCE [LARGE SCALE GENOMIC DNA]</scope>
    <source>
        <strain evidence="8 9">K10HN5</strain>
    </source>
</reference>
<protein>
    <submittedName>
        <fullName evidence="8">Globin</fullName>
    </submittedName>
</protein>
<dbReference type="Pfam" id="PF00042">
    <property type="entry name" value="Globin"/>
    <property type="match status" value="1"/>
</dbReference>
<keyword evidence="3" id="KW-0479">Metal-binding</keyword>
<evidence type="ECO:0000256" key="5">
    <source>
        <dbReference type="RuleBase" id="RU000356"/>
    </source>
</evidence>
<evidence type="ECO:0000259" key="7">
    <source>
        <dbReference type="PROSITE" id="PS01033"/>
    </source>
</evidence>
<dbReference type="PROSITE" id="PS01033">
    <property type="entry name" value="GLOBIN"/>
    <property type="match status" value="1"/>
</dbReference>
<keyword evidence="4" id="KW-0408">Iron</keyword>
<evidence type="ECO:0000256" key="3">
    <source>
        <dbReference type="ARBA" id="ARBA00022723"/>
    </source>
</evidence>
<keyword evidence="9" id="KW-1185">Reference proteome</keyword>
<dbReference type="InterPro" id="IPR012292">
    <property type="entry name" value="Globin/Proto"/>
</dbReference>
<evidence type="ECO:0000256" key="6">
    <source>
        <dbReference type="SAM" id="MobiDB-lite"/>
    </source>
</evidence>
<dbReference type="CDD" id="cd19753">
    <property type="entry name" value="Mb-like_oxidoreductase"/>
    <property type="match status" value="1"/>
</dbReference>
<dbReference type="Gene3D" id="1.10.490.10">
    <property type="entry name" value="Globins"/>
    <property type="match status" value="1"/>
</dbReference>
<dbReference type="PANTHER" id="PTHR43396:SF3">
    <property type="entry name" value="FLAVOHEMOPROTEIN"/>
    <property type="match status" value="1"/>
</dbReference>
<comment type="caution">
    <text evidence="8">The sequence shown here is derived from an EMBL/GenBank/DDBJ whole genome shotgun (WGS) entry which is preliminary data.</text>
</comment>
<keyword evidence="2 5" id="KW-0561">Oxygen transport</keyword>
<evidence type="ECO:0000256" key="4">
    <source>
        <dbReference type="ARBA" id="ARBA00023004"/>
    </source>
</evidence>
<dbReference type="Proteomes" id="UP000820669">
    <property type="component" value="Unassembled WGS sequence"/>
</dbReference>
<name>A0ABX1SKI9_9PSEU</name>
<dbReference type="RefSeq" id="WP_169385574.1">
    <property type="nucleotide sequence ID" value="NZ_JAAXLA010000119.1"/>
</dbReference>
<comment type="similarity">
    <text evidence="5">Belongs to the globin family.</text>
</comment>
<evidence type="ECO:0000256" key="1">
    <source>
        <dbReference type="ARBA" id="ARBA00022617"/>
    </source>
</evidence>
<evidence type="ECO:0000256" key="2">
    <source>
        <dbReference type="ARBA" id="ARBA00022621"/>
    </source>
</evidence>
<dbReference type="InterPro" id="IPR000971">
    <property type="entry name" value="Globin"/>
</dbReference>
<feature type="domain" description="Globin" evidence="7">
    <location>
        <begin position="1"/>
        <end position="133"/>
    </location>
</feature>
<evidence type="ECO:0000313" key="9">
    <source>
        <dbReference type="Proteomes" id="UP000820669"/>
    </source>
</evidence>
<keyword evidence="5" id="KW-0813">Transport</keyword>
<proteinExistence type="inferred from homology"/>
<gene>
    <name evidence="8" type="ORF">HF526_32950</name>
</gene>
<dbReference type="EMBL" id="JAAXLA010000119">
    <property type="protein sequence ID" value="NMI02067.1"/>
    <property type="molecule type" value="Genomic_DNA"/>
</dbReference>
<evidence type="ECO:0000313" key="8">
    <source>
        <dbReference type="EMBL" id="NMI02067.1"/>
    </source>
</evidence>
<dbReference type="PANTHER" id="PTHR43396">
    <property type="entry name" value="FLAVOHEMOPROTEIN"/>
    <property type="match status" value="1"/>
</dbReference>
<accession>A0ABX1SKI9</accession>